<dbReference type="FunFam" id="3.40.50.300:FF:000470">
    <property type="entry name" value="ATPase family, AAA domain containing 3A"/>
    <property type="match status" value="1"/>
</dbReference>
<dbReference type="GO" id="GO:0042645">
    <property type="term" value="C:mitochondrial nucleoid"/>
    <property type="evidence" value="ECO:0007669"/>
    <property type="project" value="UniProtKB-SubCell"/>
</dbReference>
<dbReference type="Proteomes" id="UP001152759">
    <property type="component" value="Chromosome 1"/>
</dbReference>
<feature type="region of interest" description="Disordered" evidence="11">
    <location>
        <begin position="104"/>
        <end position="132"/>
    </location>
</feature>
<accession>A0A9P0A154</accession>
<evidence type="ECO:0000256" key="9">
    <source>
        <dbReference type="ARBA" id="ARBA00023271"/>
    </source>
</evidence>
<feature type="compositionally biased region" description="Basic and acidic residues" evidence="11">
    <location>
        <begin position="39"/>
        <end position="51"/>
    </location>
</feature>
<protein>
    <recommendedName>
        <fullName evidence="12">AAA+ ATPase domain-containing protein</fullName>
    </recommendedName>
</protein>
<dbReference type="Gene3D" id="3.40.50.300">
    <property type="entry name" value="P-loop containing nucleotide triphosphate hydrolases"/>
    <property type="match status" value="1"/>
</dbReference>
<dbReference type="InterPro" id="IPR003593">
    <property type="entry name" value="AAA+_ATPase"/>
</dbReference>
<keyword evidence="8" id="KW-0472">Membrane</keyword>
<keyword evidence="4" id="KW-0999">Mitochondrion inner membrane</keyword>
<feature type="compositionally biased region" description="Gly residues" evidence="11">
    <location>
        <begin position="28"/>
        <end position="38"/>
    </location>
</feature>
<dbReference type="PANTHER" id="PTHR23075">
    <property type="entry name" value="PUTATIVE ATP-ASE"/>
    <property type="match status" value="1"/>
</dbReference>
<dbReference type="EMBL" id="OU963862">
    <property type="protein sequence ID" value="CAH0381854.1"/>
    <property type="molecule type" value="Genomic_DNA"/>
</dbReference>
<keyword evidence="7" id="KW-0496">Mitochondrion</keyword>
<name>A0A9P0A154_BEMTA</name>
<feature type="compositionally biased region" description="Low complexity" evidence="11">
    <location>
        <begin position="584"/>
        <end position="600"/>
    </location>
</feature>
<dbReference type="GO" id="GO:0008270">
    <property type="term" value="F:zinc ion binding"/>
    <property type="evidence" value="ECO:0007669"/>
    <property type="project" value="TreeGrafter"/>
</dbReference>
<sequence length="600" mass="67265">MSWLFGIRSDPPSAPADFSQFAQPPAGADGGSSGGGGGSKDDEKRRMEAYRFDSAALERAAQAARELEKSKHAKEALELTKLQEATRQAEFAAKVKEYDVHIEQSKIQQKQIEGEEKRKSLQEETKQHQMRAQYQDQLARKRYDDQLLQQQRMNEENLRRQEESVAKQEAMRKETIAQELEMRSKLEMSKIEAELRNKAKIDRENHDLNLEKIRLKAAEQRQTVLESIKTAGSVLGSGAKILLEDWDKMLAAAGGLTLIAAGVYTARSATGVAARYIEARLGKPSLVRETSRFSFLESLKHPINTVKSIRSKSSDALSGVILAPTLEERLRDIAIATKNTKRNRGMFRNILMHGPPGTGKTMFAKKLATHSGMDYAILTGGDVAPMGKDGVTAIHKVFDWASSSRRGLLLFVDEADAFLRKRSSEHISENLRATLNAFLYRTGEQSDKFMLVLASNTPEQFDWAVNDRLDEMVEFDLPGLEERERLIRLYFDKFVLQPATAGHKRLKVDQFDYSSICSEMAKLTEGMSGREIAKLGVAWQAAAYASEDGVLTQKMVMSRCHDAVKQHQQKVMWQSEQEKKEARSISSSSQPSTKSKVGKS</sequence>
<gene>
    <name evidence="13" type="ORF">BEMITA_LOCUS1463</name>
</gene>
<evidence type="ECO:0000256" key="1">
    <source>
        <dbReference type="ARBA" id="ARBA00004273"/>
    </source>
</evidence>
<dbReference type="AlphaFoldDB" id="A0A9P0A154"/>
<dbReference type="GO" id="GO:0016887">
    <property type="term" value="F:ATP hydrolysis activity"/>
    <property type="evidence" value="ECO:0007669"/>
    <property type="project" value="InterPro"/>
</dbReference>
<evidence type="ECO:0000256" key="7">
    <source>
        <dbReference type="ARBA" id="ARBA00023128"/>
    </source>
</evidence>
<keyword evidence="6 10" id="KW-0175">Coiled coil</keyword>
<keyword evidence="9" id="KW-1135">Mitochondrion nucleoid</keyword>
<dbReference type="GO" id="GO:0005743">
    <property type="term" value="C:mitochondrial inner membrane"/>
    <property type="evidence" value="ECO:0007669"/>
    <property type="project" value="UniProtKB-SubCell"/>
</dbReference>
<evidence type="ECO:0000256" key="2">
    <source>
        <dbReference type="ARBA" id="ARBA00004436"/>
    </source>
</evidence>
<dbReference type="SUPFAM" id="SSF52540">
    <property type="entry name" value="P-loop containing nucleoside triphosphate hydrolases"/>
    <property type="match status" value="1"/>
</dbReference>
<evidence type="ECO:0000256" key="3">
    <source>
        <dbReference type="ARBA" id="ARBA00022741"/>
    </source>
</evidence>
<proteinExistence type="predicted"/>
<dbReference type="Pfam" id="PF12037">
    <property type="entry name" value="ATAD3_N"/>
    <property type="match status" value="1"/>
</dbReference>
<evidence type="ECO:0000259" key="12">
    <source>
        <dbReference type="SMART" id="SM00382"/>
    </source>
</evidence>
<feature type="region of interest" description="Disordered" evidence="11">
    <location>
        <begin position="1"/>
        <end position="51"/>
    </location>
</feature>
<feature type="domain" description="AAA+ ATPase" evidence="12">
    <location>
        <begin position="346"/>
        <end position="479"/>
    </location>
</feature>
<reference evidence="13" key="1">
    <citation type="submission" date="2021-12" db="EMBL/GenBank/DDBJ databases">
        <authorList>
            <person name="King R."/>
        </authorList>
    </citation>
    <scope>NUCLEOTIDE SEQUENCE</scope>
</reference>
<evidence type="ECO:0000256" key="10">
    <source>
        <dbReference type="SAM" id="Coils"/>
    </source>
</evidence>
<keyword evidence="14" id="KW-1185">Reference proteome</keyword>
<dbReference type="GO" id="GO:0007005">
    <property type="term" value="P:mitochondrion organization"/>
    <property type="evidence" value="ECO:0007669"/>
    <property type="project" value="TreeGrafter"/>
</dbReference>
<feature type="compositionally biased region" description="Basic and acidic residues" evidence="11">
    <location>
        <begin position="112"/>
        <end position="127"/>
    </location>
</feature>
<dbReference type="SMART" id="SM00382">
    <property type="entry name" value="AAA"/>
    <property type="match status" value="1"/>
</dbReference>
<feature type="coiled-coil region" evidence="10">
    <location>
        <begin position="158"/>
        <end position="221"/>
    </location>
</feature>
<keyword evidence="3" id="KW-0547">Nucleotide-binding</keyword>
<evidence type="ECO:0000256" key="6">
    <source>
        <dbReference type="ARBA" id="ARBA00023054"/>
    </source>
</evidence>
<dbReference type="InterPro" id="IPR021911">
    <property type="entry name" value="ATAD3_N"/>
</dbReference>
<evidence type="ECO:0000256" key="5">
    <source>
        <dbReference type="ARBA" id="ARBA00022840"/>
    </source>
</evidence>
<evidence type="ECO:0000256" key="4">
    <source>
        <dbReference type="ARBA" id="ARBA00022792"/>
    </source>
</evidence>
<organism evidence="13 14">
    <name type="scientific">Bemisia tabaci</name>
    <name type="common">Sweetpotato whitefly</name>
    <name type="synonym">Aleurodes tabaci</name>
    <dbReference type="NCBI Taxonomy" id="7038"/>
    <lineage>
        <taxon>Eukaryota</taxon>
        <taxon>Metazoa</taxon>
        <taxon>Ecdysozoa</taxon>
        <taxon>Arthropoda</taxon>
        <taxon>Hexapoda</taxon>
        <taxon>Insecta</taxon>
        <taxon>Pterygota</taxon>
        <taxon>Neoptera</taxon>
        <taxon>Paraneoptera</taxon>
        <taxon>Hemiptera</taxon>
        <taxon>Sternorrhyncha</taxon>
        <taxon>Aleyrodoidea</taxon>
        <taxon>Aleyrodidae</taxon>
        <taxon>Aleyrodinae</taxon>
        <taxon>Bemisia</taxon>
    </lineage>
</organism>
<evidence type="ECO:0000313" key="14">
    <source>
        <dbReference type="Proteomes" id="UP001152759"/>
    </source>
</evidence>
<comment type="subcellular location">
    <subcellularLocation>
        <location evidence="1">Mitochondrion inner membrane</location>
    </subcellularLocation>
    <subcellularLocation>
        <location evidence="2">Mitochondrion matrix</location>
        <location evidence="2">Mitochondrion nucleoid</location>
    </subcellularLocation>
</comment>
<dbReference type="InterPro" id="IPR027417">
    <property type="entry name" value="P-loop_NTPase"/>
</dbReference>
<feature type="region of interest" description="Disordered" evidence="11">
    <location>
        <begin position="572"/>
        <end position="600"/>
    </location>
</feature>
<dbReference type="GO" id="GO:0005524">
    <property type="term" value="F:ATP binding"/>
    <property type="evidence" value="ECO:0007669"/>
    <property type="project" value="UniProtKB-KW"/>
</dbReference>
<keyword evidence="5" id="KW-0067">ATP-binding</keyword>
<dbReference type="InterPro" id="IPR003959">
    <property type="entry name" value="ATPase_AAA_core"/>
</dbReference>
<evidence type="ECO:0000256" key="11">
    <source>
        <dbReference type="SAM" id="MobiDB-lite"/>
    </source>
</evidence>
<evidence type="ECO:0000313" key="13">
    <source>
        <dbReference type="EMBL" id="CAH0381854.1"/>
    </source>
</evidence>
<dbReference type="CDD" id="cd19512">
    <property type="entry name" value="RecA-like_ATAD3-like"/>
    <property type="match status" value="1"/>
</dbReference>
<dbReference type="PANTHER" id="PTHR23075:SF0">
    <property type="entry name" value="ATPASE FAMILY AAA DOMAIN-CONTAINING PROTEIN 3"/>
    <property type="match status" value="1"/>
</dbReference>
<dbReference type="KEGG" id="btab:109043074"/>
<dbReference type="Pfam" id="PF00004">
    <property type="entry name" value="AAA"/>
    <property type="match status" value="1"/>
</dbReference>
<evidence type="ECO:0000256" key="8">
    <source>
        <dbReference type="ARBA" id="ARBA00023136"/>
    </source>
</evidence>